<protein>
    <submittedName>
        <fullName evidence="2">Uncharacterized protein</fullName>
    </submittedName>
</protein>
<evidence type="ECO:0000256" key="1">
    <source>
        <dbReference type="SAM" id="MobiDB-lite"/>
    </source>
</evidence>
<feature type="compositionally biased region" description="Low complexity" evidence="1">
    <location>
        <begin position="338"/>
        <end position="354"/>
    </location>
</feature>
<keyword evidence="3" id="KW-1185">Reference proteome</keyword>
<name>A0A8H7S9A3_9FUNG</name>
<organism evidence="2 3">
    <name type="scientific">Circinella minor</name>
    <dbReference type="NCBI Taxonomy" id="1195481"/>
    <lineage>
        <taxon>Eukaryota</taxon>
        <taxon>Fungi</taxon>
        <taxon>Fungi incertae sedis</taxon>
        <taxon>Mucoromycota</taxon>
        <taxon>Mucoromycotina</taxon>
        <taxon>Mucoromycetes</taxon>
        <taxon>Mucorales</taxon>
        <taxon>Lichtheimiaceae</taxon>
        <taxon>Circinella</taxon>
    </lineage>
</organism>
<feature type="region of interest" description="Disordered" evidence="1">
    <location>
        <begin position="331"/>
        <end position="393"/>
    </location>
</feature>
<sequence>MGLDYLSSDIIFPSDSTEPKLATTTVSKLPGPVDWAFHDYYSTACEKASLPVHTITDYTQWKKHHDADDIDIDFKKHTRSKQEEQLRYLVTGKQQERSTSPTATTLPVPEDETSTSNLRAALCGALEHVDIAMQDNHLTRLDKYTPGSYYQNNKEFRWEDEILFGSFKFAPEASSDPISNNEITGGVPLDVPFHDDDEDDDDFFAPTTASPISATREHNRFLDDHDDFLYERRSFTTDEEDDIGAILMDTSRITSFITSSIHQHDQLPSEPTYNLPMSSTAQEIPPPFLLPTQQQQPSRHIQIPPPQNEGKPAIAKSKVWQGLVGRLKKNLSKPFNKQPSQSTSPSPPISSAASKGITATTSVGSLSPNKSISSPQPQGRLKRLLFKPRQNHN</sequence>
<feature type="region of interest" description="Disordered" evidence="1">
    <location>
        <begin position="280"/>
        <end position="313"/>
    </location>
</feature>
<dbReference type="Proteomes" id="UP000646827">
    <property type="component" value="Unassembled WGS sequence"/>
</dbReference>
<reference evidence="2 3" key="1">
    <citation type="submission" date="2020-12" db="EMBL/GenBank/DDBJ databases">
        <title>Metabolic potential, ecology and presence of endohyphal bacteria is reflected in genomic diversity of Mucoromycotina.</title>
        <authorList>
            <person name="Muszewska A."/>
            <person name="Okrasinska A."/>
            <person name="Steczkiewicz K."/>
            <person name="Drgas O."/>
            <person name="Orlowska M."/>
            <person name="Perlinska-Lenart U."/>
            <person name="Aleksandrzak-Piekarczyk T."/>
            <person name="Szatraj K."/>
            <person name="Zielenkiewicz U."/>
            <person name="Pilsyk S."/>
            <person name="Malc E."/>
            <person name="Mieczkowski P."/>
            <person name="Kruszewska J.S."/>
            <person name="Biernat P."/>
            <person name="Pawlowska J."/>
        </authorList>
    </citation>
    <scope>NUCLEOTIDE SEQUENCE [LARGE SCALE GENOMIC DNA]</scope>
    <source>
        <strain evidence="2 3">CBS 142.35</strain>
    </source>
</reference>
<evidence type="ECO:0000313" key="3">
    <source>
        <dbReference type="Proteomes" id="UP000646827"/>
    </source>
</evidence>
<gene>
    <name evidence="2" type="ORF">INT45_012716</name>
</gene>
<proteinExistence type="predicted"/>
<dbReference type="EMBL" id="JAEPRB010000053">
    <property type="protein sequence ID" value="KAG2223843.1"/>
    <property type="molecule type" value="Genomic_DNA"/>
</dbReference>
<dbReference type="AlphaFoldDB" id="A0A8H7S9A3"/>
<dbReference type="OrthoDB" id="2269196at2759"/>
<accession>A0A8H7S9A3</accession>
<comment type="caution">
    <text evidence="2">The sequence shown here is derived from an EMBL/GenBank/DDBJ whole genome shotgun (WGS) entry which is preliminary data.</text>
</comment>
<evidence type="ECO:0000313" key="2">
    <source>
        <dbReference type="EMBL" id="KAG2223843.1"/>
    </source>
</evidence>
<feature type="compositionally biased region" description="Basic residues" evidence="1">
    <location>
        <begin position="380"/>
        <end position="393"/>
    </location>
</feature>
<feature type="compositionally biased region" description="Polar residues" evidence="1">
    <location>
        <begin position="357"/>
        <end position="377"/>
    </location>
</feature>
<feature type="region of interest" description="Disordered" evidence="1">
    <location>
        <begin position="92"/>
        <end position="114"/>
    </location>
</feature>